<dbReference type="CDD" id="cd00093">
    <property type="entry name" value="HTH_XRE"/>
    <property type="match status" value="1"/>
</dbReference>
<dbReference type="Gene3D" id="1.10.260.40">
    <property type="entry name" value="lambda repressor-like DNA-binding domains"/>
    <property type="match status" value="1"/>
</dbReference>
<dbReference type="InterPro" id="IPR010982">
    <property type="entry name" value="Lambda_DNA-bd_dom_sf"/>
</dbReference>
<feature type="region of interest" description="Disordered" evidence="1">
    <location>
        <begin position="193"/>
        <end position="214"/>
    </location>
</feature>
<evidence type="ECO:0000313" key="3">
    <source>
        <dbReference type="EMBL" id="QYM80265.1"/>
    </source>
</evidence>
<accession>A0A8F9TWA6</accession>
<dbReference type="GO" id="GO:0003677">
    <property type="term" value="F:DNA binding"/>
    <property type="evidence" value="ECO:0007669"/>
    <property type="project" value="InterPro"/>
</dbReference>
<dbReference type="Proteomes" id="UP000825051">
    <property type="component" value="Chromosome"/>
</dbReference>
<dbReference type="SUPFAM" id="SSF47413">
    <property type="entry name" value="lambda repressor-like DNA-binding domains"/>
    <property type="match status" value="1"/>
</dbReference>
<dbReference type="InterPro" id="IPR001387">
    <property type="entry name" value="Cro/C1-type_HTH"/>
</dbReference>
<dbReference type="RefSeq" id="WP_220165192.1">
    <property type="nucleotide sequence ID" value="NZ_CP080507.1"/>
</dbReference>
<evidence type="ECO:0000256" key="1">
    <source>
        <dbReference type="SAM" id="MobiDB-lite"/>
    </source>
</evidence>
<protein>
    <submittedName>
        <fullName evidence="3">Helix-turn-helix domain-containing protein</fullName>
    </submittedName>
</protein>
<reference evidence="3" key="1">
    <citation type="submission" date="2021-08" db="EMBL/GenBank/DDBJ databases">
        <title>Genome of a novel bacterium of the phylum Verrucomicrobia, Oleiharenicola sp. KSB-15.</title>
        <authorList>
            <person name="Chung J.-H."/>
            <person name="Ahn J.-H."/>
            <person name="Yoon Y."/>
            <person name="Kim D.-Y."/>
            <person name="An S.-H."/>
            <person name="Park I."/>
            <person name="Yeon J."/>
        </authorList>
    </citation>
    <scope>NUCLEOTIDE SEQUENCE</scope>
    <source>
        <strain evidence="3">KSB-15</strain>
    </source>
</reference>
<sequence length="214" mass="23491">MQDSNRNFYEDFGMRLAFIRKARGLTLSELSSGSASTAKSWEAGSRPRSDQWEAVAGRLGLSVSFVFLGVPKLREDFDFIAKFADEVGKPPDASAVVAAEDRGTYGTPASLRTEARAELERAINAAGDDITRLGWIVHQIRLHLTPAGHGQPAALSQIRERAQEMRDRAAKLPAGSERNVLINAAALLEQSEDNLERDRGAFRAKRDHTERSAS</sequence>
<gene>
    <name evidence="3" type="ORF">K0B96_06530</name>
</gene>
<evidence type="ECO:0000313" key="4">
    <source>
        <dbReference type="Proteomes" id="UP000825051"/>
    </source>
</evidence>
<proteinExistence type="predicted"/>
<dbReference type="KEGG" id="ole:K0B96_06530"/>
<dbReference type="AlphaFoldDB" id="A0A8F9TWA6"/>
<dbReference type="EMBL" id="CP080507">
    <property type="protein sequence ID" value="QYM80265.1"/>
    <property type="molecule type" value="Genomic_DNA"/>
</dbReference>
<feature type="domain" description="HTH cro/C1-type" evidence="2">
    <location>
        <begin position="16"/>
        <end position="66"/>
    </location>
</feature>
<evidence type="ECO:0000259" key="2">
    <source>
        <dbReference type="PROSITE" id="PS50943"/>
    </source>
</evidence>
<keyword evidence="4" id="KW-1185">Reference proteome</keyword>
<dbReference type="PROSITE" id="PS50943">
    <property type="entry name" value="HTH_CROC1"/>
    <property type="match status" value="1"/>
</dbReference>
<name>A0A8F9TWA6_9BACT</name>
<organism evidence="3 4">
    <name type="scientific">Horticoccus luteus</name>
    <dbReference type="NCBI Taxonomy" id="2862869"/>
    <lineage>
        <taxon>Bacteria</taxon>
        <taxon>Pseudomonadati</taxon>
        <taxon>Verrucomicrobiota</taxon>
        <taxon>Opitutia</taxon>
        <taxon>Opitutales</taxon>
        <taxon>Opitutaceae</taxon>
        <taxon>Horticoccus</taxon>
    </lineage>
</organism>